<dbReference type="Proteomes" id="UP000472263">
    <property type="component" value="Chromosome 8"/>
</dbReference>
<dbReference type="PROSITE" id="PS50835">
    <property type="entry name" value="IG_LIKE"/>
    <property type="match status" value="2"/>
</dbReference>
<dbReference type="InterPro" id="IPR036179">
    <property type="entry name" value="Ig-like_dom_sf"/>
</dbReference>
<evidence type="ECO:0000313" key="4">
    <source>
        <dbReference type="Proteomes" id="UP000472263"/>
    </source>
</evidence>
<dbReference type="InterPro" id="IPR050380">
    <property type="entry name" value="Immune_Resp_Modulators"/>
</dbReference>
<dbReference type="PANTHER" id="PTHR23411">
    <property type="entry name" value="TAPASIN"/>
    <property type="match status" value="1"/>
</dbReference>
<dbReference type="InterPro" id="IPR013783">
    <property type="entry name" value="Ig-like_fold"/>
</dbReference>
<dbReference type="CDD" id="cd00098">
    <property type="entry name" value="IgC1"/>
    <property type="match status" value="1"/>
</dbReference>
<dbReference type="Pfam" id="PF07654">
    <property type="entry name" value="C1-set"/>
    <property type="match status" value="2"/>
</dbReference>
<evidence type="ECO:0000313" key="3">
    <source>
        <dbReference type="Ensembl" id="ENSMMDP00005007860.1"/>
    </source>
</evidence>
<dbReference type="GeneTree" id="ENSGT00940000163371"/>
<reference evidence="3" key="3">
    <citation type="submission" date="2025-09" db="UniProtKB">
        <authorList>
            <consortium name="Ensembl"/>
        </authorList>
    </citation>
    <scope>IDENTIFICATION</scope>
</reference>
<sequence>SPNITLYSVWEGQFGSSSVTLICTLSGFFPDQLTVQWQLGNETVTASPVEKKLQSVDGGEKTFSLTSQIKLDMKDWAKGSDVTCKSQHAKNEFKRSISICSGKCGKICLMAQQENYINMFCPNLFLTVHSSSPPSIHLEIPSFKTVMMAGSVVTATCLIHTDLDAKVTWLLNDHVLSNKPANQDRNTTHIISNLTVPSTDWKNLNKVQLTPASSQTVGVYVQGPPLQQLQKNDHVTITCLLVGANLEDFSITWKVGDAEVLDNVAKGPILRHSNGTATLQSSLNVSSQVWNSYTQVSCKAKHRCFDQGYKDHTSKSRGSITHDIPAADCFTL</sequence>
<dbReference type="Ensembl" id="ENSMMDT00005008095.1">
    <property type="protein sequence ID" value="ENSMMDP00005007860.1"/>
    <property type="gene ID" value="ENSMMDG00005004335.1"/>
</dbReference>
<evidence type="ECO:0000256" key="1">
    <source>
        <dbReference type="ARBA" id="ARBA00023319"/>
    </source>
</evidence>
<dbReference type="AlphaFoldDB" id="A0A667WQG6"/>
<dbReference type="InterPro" id="IPR007110">
    <property type="entry name" value="Ig-like_dom"/>
</dbReference>
<evidence type="ECO:0000259" key="2">
    <source>
        <dbReference type="PROSITE" id="PS50835"/>
    </source>
</evidence>
<name>A0A667WQG6_9TELE</name>
<keyword evidence="1" id="KW-0393">Immunoglobulin domain</keyword>
<dbReference type="InterPro" id="IPR003597">
    <property type="entry name" value="Ig_C1-set"/>
</dbReference>
<protein>
    <recommendedName>
        <fullName evidence="2">Ig-like domain-containing protein</fullName>
    </recommendedName>
</protein>
<feature type="domain" description="Ig-like" evidence="2">
    <location>
        <begin position="2"/>
        <end position="98"/>
    </location>
</feature>
<keyword evidence="4" id="KW-1185">Reference proteome</keyword>
<organism evidence="3 4">
    <name type="scientific">Myripristis murdjan</name>
    <name type="common">pinecone soldierfish</name>
    <dbReference type="NCBI Taxonomy" id="586833"/>
    <lineage>
        <taxon>Eukaryota</taxon>
        <taxon>Metazoa</taxon>
        <taxon>Chordata</taxon>
        <taxon>Craniata</taxon>
        <taxon>Vertebrata</taxon>
        <taxon>Euteleostomi</taxon>
        <taxon>Actinopterygii</taxon>
        <taxon>Neopterygii</taxon>
        <taxon>Teleostei</taxon>
        <taxon>Neoteleostei</taxon>
        <taxon>Acanthomorphata</taxon>
        <taxon>Holocentriformes</taxon>
        <taxon>Holocentridae</taxon>
        <taxon>Myripristis</taxon>
    </lineage>
</organism>
<reference evidence="3" key="1">
    <citation type="submission" date="2019-06" db="EMBL/GenBank/DDBJ databases">
        <authorList>
            <consortium name="Wellcome Sanger Institute Data Sharing"/>
        </authorList>
    </citation>
    <scope>NUCLEOTIDE SEQUENCE [LARGE SCALE GENOMIC DNA]</scope>
</reference>
<proteinExistence type="predicted"/>
<feature type="domain" description="Ig-like" evidence="2">
    <location>
        <begin position="211"/>
        <end position="321"/>
    </location>
</feature>
<accession>A0A667WQG6</accession>
<dbReference type="SUPFAM" id="SSF48726">
    <property type="entry name" value="Immunoglobulin"/>
    <property type="match status" value="3"/>
</dbReference>
<dbReference type="SMART" id="SM00407">
    <property type="entry name" value="IGc1"/>
    <property type="match status" value="2"/>
</dbReference>
<dbReference type="Gene3D" id="2.60.40.10">
    <property type="entry name" value="Immunoglobulins"/>
    <property type="match status" value="3"/>
</dbReference>
<reference evidence="3" key="2">
    <citation type="submission" date="2025-08" db="UniProtKB">
        <authorList>
            <consortium name="Ensembl"/>
        </authorList>
    </citation>
    <scope>IDENTIFICATION</scope>
</reference>
<dbReference type="InParanoid" id="A0A667WQG6"/>